<name>A0A914XAT2_9BILA</name>
<dbReference type="Proteomes" id="UP000887566">
    <property type="component" value="Unplaced"/>
</dbReference>
<dbReference type="Pfam" id="PF10266">
    <property type="entry name" value="Strumpellin"/>
    <property type="match status" value="1"/>
</dbReference>
<sequence>KLRQVLAEKDSRCQALQRNISDHLDELAQVFSGDKPLTRVQKNAKLQAWFLQLKTTVEELQFDGQSVESTGRKLVQMCSRLTEVQDLHNLDSHISVRQFLQEINDLMQQLLRTINIKDDKLAQIQTISDLTYAWDIIDQYTPYMQDGIKRDPSMAMKLRATFLKLSSALALPLLRIEQAESPDLVSVSQFYSRELVVYVRRVLQVVPETVFSLLNSIVRLQTDAIHELPTRLDKDKMKEHATLDSRYEMARLTHSISVLTEGILMMKTTLVGIIRVDPKQVLEDGVRRELVQKLSFLMHQTLAFNPKAKQSELEPKLLILAEQMEAVKRSFAYISDYISLSGYRLWQEELTRTIGYAVEQECNAYLTHKILDDDSIYQSRVIPLPKFQPIDGQSATFIGRLIRELLKETDPKTTIFASTLRTWYDAKTKQPRASPQLFKSLKAAISTVGMSGLNRLCGFMIVDRLRRFFVDYRAQFVENLAWSAFLQSMDDSMATSAAAQTTTPQTKLFENAVAKGGKLFAHCIEQLCMIGQLQLIRMHLAREIANTAHFESRQLTLSLQTLNQALLGDIAAHAADPSKPYPAEDNALMYEVSEYLEQSGATDPLLKIYICPPKLPNVACALFFTVLSALPKLTYMDSIGLIAKKPSDGLDGIPFVIGIATLLKQHHPSETAAFINHCAVLVNSFVHSVVRPTSGKPSFDLSADVGMMLSFLAEFSLLAGIRKSDMEAMLPAVLLDHYRACIPTSN</sequence>
<dbReference type="InterPro" id="IPR019393">
    <property type="entry name" value="WASH_strumpellin"/>
</dbReference>
<accession>A0A914XAT2</accession>
<organism evidence="2 3">
    <name type="scientific">Plectus sambesii</name>
    <dbReference type="NCBI Taxonomy" id="2011161"/>
    <lineage>
        <taxon>Eukaryota</taxon>
        <taxon>Metazoa</taxon>
        <taxon>Ecdysozoa</taxon>
        <taxon>Nematoda</taxon>
        <taxon>Chromadorea</taxon>
        <taxon>Plectida</taxon>
        <taxon>Plectina</taxon>
        <taxon>Plectoidea</taxon>
        <taxon>Plectidae</taxon>
        <taxon>Plectus</taxon>
    </lineage>
</organism>
<evidence type="ECO:0000256" key="1">
    <source>
        <dbReference type="ARBA" id="ARBA00006224"/>
    </source>
</evidence>
<reference evidence="3" key="1">
    <citation type="submission" date="2022-11" db="UniProtKB">
        <authorList>
            <consortium name="WormBaseParasite"/>
        </authorList>
    </citation>
    <scope>IDENTIFICATION</scope>
</reference>
<evidence type="ECO:0000313" key="2">
    <source>
        <dbReference type="Proteomes" id="UP000887566"/>
    </source>
</evidence>
<dbReference type="GO" id="GO:0030041">
    <property type="term" value="P:actin filament polymerization"/>
    <property type="evidence" value="ECO:0007669"/>
    <property type="project" value="TreeGrafter"/>
</dbReference>
<dbReference type="WBParaSite" id="PSAMB.scaffold7150size8139.g29679.t1">
    <property type="protein sequence ID" value="PSAMB.scaffold7150size8139.g29679.t1"/>
    <property type="gene ID" value="PSAMB.scaffold7150size8139.g29679"/>
</dbReference>
<protein>
    <submittedName>
        <fullName evidence="3">Uncharacterized protein</fullName>
    </submittedName>
</protein>
<keyword evidence="2" id="KW-1185">Reference proteome</keyword>
<dbReference type="GO" id="GO:0140285">
    <property type="term" value="P:endosome fission"/>
    <property type="evidence" value="ECO:0007669"/>
    <property type="project" value="TreeGrafter"/>
</dbReference>
<proteinExistence type="inferred from homology"/>
<dbReference type="AlphaFoldDB" id="A0A914XAT2"/>
<comment type="similarity">
    <text evidence="1">Belongs to the strumpellin family.</text>
</comment>
<dbReference type="GO" id="GO:0051125">
    <property type="term" value="P:regulation of actin nucleation"/>
    <property type="evidence" value="ECO:0007669"/>
    <property type="project" value="TreeGrafter"/>
</dbReference>
<dbReference type="GO" id="GO:0071203">
    <property type="term" value="C:WASH complex"/>
    <property type="evidence" value="ECO:0007669"/>
    <property type="project" value="InterPro"/>
</dbReference>
<dbReference type="GO" id="GO:0005768">
    <property type="term" value="C:endosome"/>
    <property type="evidence" value="ECO:0007669"/>
    <property type="project" value="TreeGrafter"/>
</dbReference>
<evidence type="ECO:0000313" key="3">
    <source>
        <dbReference type="WBParaSite" id="PSAMB.scaffold7150size8139.g29679.t1"/>
    </source>
</evidence>
<dbReference type="PANTHER" id="PTHR15691">
    <property type="entry name" value="WASH COMPLEX SUBUNIT 5"/>
    <property type="match status" value="1"/>
</dbReference>
<dbReference type="PANTHER" id="PTHR15691:SF6">
    <property type="entry name" value="WASH COMPLEX SUBUNIT 5"/>
    <property type="match status" value="1"/>
</dbReference>
<dbReference type="GO" id="GO:0007032">
    <property type="term" value="P:endosome organization"/>
    <property type="evidence" value="ECO:0007669"/>
    <property type="project" value="TreeGrafter"/>
</dbReference>